<dbReference type="GO" id="GO:0016567">
    <property type="term" value="P:protein ubiquitination"/>
    <property type="evidence" value="ECO:0007669"/>
    <property type="project" value="UniProtKB-ARBA"/>
</dbReference>
<dbReference type="GO" id="GO:0031625">
    <property type="term" value="F:ubiquitin protein ligase binding"/>
    <property type="evidence" value="ECO:0007669"/>
    <property type="project" value="InterPro"/>
</dbReference>
<evidence type="ECO:0000259" key="12">
    <source>
        <dbReference type="PROSITE" id="PS50069"/>
    </source>
</evidence>
<dbReference type="InterPro" id="IPR059120">
    <property type="entry name" value="Cullin-like_AB"/>
</dbReference>
<dbReference type="Pfam" id="PF00888">
    <property type="entry name" value="Cullin"/>
    <property type="match status" value="2"/>
</dbReference>
<evidence type="ECO:0000256" key="10">
    <source>
        <dbReference type="PROSITE-ProRule" id="PRU00330"/>
    </source>
</evidence>
<evidence type="ECO:0000256" key="4">
    <source>
        <dbReference type="ARBA" id="ARBA00022499"/>
    </source>
</evidence>
<dbReference type="SUPFAM" id="SSF74788">
    <property type="entry name" value="Cullin repeat-like"/>
    <property type="match status" value="2"/>
</dbReference>
<dbReference type="InterPro" id="IPR036390">
    <property type="entry name" value="WH_DNA-bd_sf"/>
</dbReference>
<dbReference type="Gene3D" id="1.10.10.10">
    <property type="entry name" value="Winged helix-like DNA-binding domain superfamily/Winged helix DNA-binding domain"/>
    <property type="match status" value="1"/>
</dbReference>
<dbReference type="FunFam" id="1.20.1310.10:FF:000009">
    <property type="entry name" value="Cullin 5"/>
    <property type="match status" value="1"/>
</dbReference>
<dbReference type="InterPro" id="IPR036388">
    <property type="entry name" value="WH-like_DNA-bd_sf"/>
</dbReference>
<evidence type="ECO:0000256" key="9">
    <source>
        <dbReference type="ARBA" id="ARBA00040451"/>
    </source>
</evidence>
<dbReference type="PROSITE" id="PS01256">
    <property type="entry name" value="CULLIN_1"/>
    <property type="match status" value="1"/>
</dbReference>
<keyword evidence="5" id="KW-0597">Phosphoprotein</keyword>
<dbReference type="Pfam" id="PF26557">
    <property type="entry name" value="Cullin_AB"/>
    <property type="match status" value="1"/>
</dbReference>
<keyword evidence="4" id="KW-1017">Isopeptide bond</keyword>
<dbReference type="SUPFAM" id="SSF75632">
    <property type="entry name" value="Cullin homology domain"/>
    <property type="match status" value="1"/>
</dbReference>
<dbReference type="Gene3D" id="1.20.1310.10">
    <property type="entry name" value="Cullin Repeats"/>
    <property type="match status" value="4"/>
</dbReference>
<dbReference type="InterPro" id="IPR016159">
    <property type="entry name" value="Cullin_repeat-like_dom_sf"/>
</dbReference>
<dbReference type="InterPro" id="IPR001373">
    <property type="entry name" value="Cullin_N"/>
</dbReference>
<dbReference type="GO" id="GO:0006511">
    <property type="term" value="P:ubiquitin-dependent protein catabolic process"/>
    <property type="evidence" value="ECO:0007669"/>
    <property type="project" value="InterPro"/>
</dbReference>
<dbReference type="GO" id="GO:0007165">
    <property type="term" value="P:signal transduction"/>
    <property type="evidence" value="ECO:0007669"/>
    <property type="project" value="UniProtKB-ARBA"/>
</dbReference>
<sequence>MAVMLKDKNQLMFEDKWPSMRPIILKLLQQEPVTQTEWQELFYSVHLVCLWDEKGPPKVKEALKDDIMDFIKQAQQRVLSHQEDQALLKAYIAEWRKFFTQCNYLPTPFRQLETSLAGKTSTSVQKKAQNEESIVRKLMLDSWNQSIFMDIKKRLQDSAMKLVHAERNGEAFDSQLVIGVRESYVNLCSNPDDKLQIYRDNFEKAYIASTESFYKMKAPQYLQVNGVQSYMRYADSKLREEEQRAQKYLESCSGSVQVVSFKYNIHKCLNFEKTTPSSPDRDSNLDLPVLRSRAQHDKRLTDCCVNVLVTNFKSTILAECAGMIKTNETESKFKEFKSFEDAIPKNITNLLCYFLVSELQLMFKLMDRVLEGIAPMLRDLEDHIINAGLADMVGAADIITQDSEKYVERLLELFHQFSLLVKQAFNDDPRFLTARDKAYKHVVNDTQVFRLELPSKQMAGLKSQPESKCPELLANYCDMLLRKTPLSKKLTSDEIESKLRDVLLVLKYVQNKDVFMRYHKAHLTRRLILDTSADSEKEENMVEWLREVGMPADYVNKLARMFQDIKVSEDLNQQFKEQYRSTRGSIADSINIKILNAGAWARGSERVTVSLPLELEDYIPEVEDFYKKKHSGRKLQWYHHMSNGTITFSNAIGRFDVDVTTFQMAVLFAWNQRPLEKIPYENLRLATELPDPELRRTLWSLVAFPKLKRQVLLYSSEVQSPKDFNENTSFWVNQEFALVKNGKLQKRGKINLVGRLQLSTERSKEEDNESIVQLRILRVQEAIIKILKMRKRITNAQLQTELVDILKNMFLPSKKMIKEQIEWLIEHKYMKRDEDDINTFIYMA</sequence>
<dbReference type="FunFam" id="1.20.1310.10:FF:000015">
    <property type="entry name" value="Cullin 5"/>
    <property type="match status" value="1"/>
</dbReference>
<dbReference type="InterPro" id="IPR045093">
    <property type="entry name" value="Cullin"/>
</dbReference>
<dbReference type="FunFam" id="1.10.10.10:FF:000142">
    <property type="entry name" value="Cullin 5"/>
    <property type="match status" value="1"/>
</dbReference>
<dbReference type="InterPro" id="IPR036317">
    <property type="entry name" value="Cullin_homology_sf"/>
</dbReference>
<evidence type="ECO:0000256" key="5">
    <source>
        <dbReference type="ARBA" id="ARBA00022553"/>
    </source>
</evidence>
<dbReference type="GO" id="GO:0031461">
    <property type="term" value="C:cullin-RING ubiquitin ligase complex"/>
    <property type="evidence" value="ECO:0007669"/>
    <property type="project" value="InterPro"/>
</dbReference>
<evidence type="ECO:0000256" key="2">
    <source>
        <dbReference type="ARBA" id="ARBA00004906"/>
    </source>
</evidence>
<dbReference type="InterPro" id="IPR016158">
    <property type="entry name" value="Cullin_homology"/>
</dbReference>
<reference evidence="13" key="1">
    <citation type="submission" date="2020-11" db="EMBL/GenBank/DDBJ databases">
        <authorList>
            <person name="Tran Van P."/>
        </authorList>
    </citation>
    <scope>NUCLEOTIDE SEQUENCE</scope>
</reference>
<accession>A0A7R9IZ23</accession>
<dbReference type="InterPro" id="IPR019559">
    <property type="entry name" value="Cullin_neddylation_domain"/>
</dbReference>
<keyword evidence="6" id="KW-0833">Ubl conjugation pathway</keyword>
<comment type="subcellular location">
    <subcellularLocation>
        <location evidence="1">Nucleus</location>
    </subcellularLocation>
</comment>
<dbReference type="InterPro" id="IPR016157">
    <property type="entry name" value="Cullin_CS"/>
</dbReference>
<dbReference type="SUPFAM" id="SSF46785">
    <property type="entry name" value="Winged helix' DNA-binding domain"/>
    <property type="match status" value="1"/>
</dbReference>
<comment type="similarity">
    <text evidence="3 10 11">Belongs to the cullin family.</text>
</comment>
<dbReference type="FunFam" id="1.20.1310.10:FF:000014">
    <property type="entry name" value="Cullin 5"/>
    <property type="match status" value="1"/>
</dbReference>
<keyword evidence="8" id="KW-0539">Nucleus</keyword>
<dbReference type="FunFam" id="3.30.230.130:FF:000004">
    <property type="entry name" value="Cullin 5"/>
    <property type="match status" value="1"/>
</dbReference>
<evidence type="ECO:0000256" key="6">
    <source>
        <dbReference type="ARBA" id="ARBA00022786"/>
    </source>
</evidence>
<dbReference type="SMART" id="SM00884">
    <property type="entry name" value="Cullin_Nedd8"/>
    <property type="match status" value="1"/>
</dbReference>
<dbReference type="Pfam" id="PF10557">
    <property type="entry name" value="Cullin_Nedd8"/>
    <property type="match status" value="1"/>
</dbReference>
<evidence type="ECO:0000256" key="11">
    <source>
        <dbReference type="RuleBase" id="RU003829"/>
    </source>
</evidence>
<feature type="domain" description="Cullin family profile" evidence="12">
    <location>
        <begin position="468"/>
        <end position="702"/>
    </location>
</feature>
<evidence type="ECO:0000256" key="1">
    <source>
        <dbReference type="ARBA" id="ARBA00004123"/>
    </source>
</evidence>
<dbReference type="SMART" id="SM00182">
    <property type="entry name" value="CULLIN"/>
    <property type="match status" value="1"/>
</dbReference>
<protein>
    <recommendedName>
        <fullName evidence="9">Cullin-5</fullName>
    </recommendedName>
</protein>
<dbReference type="PROSITE" id="PS50069">
    <property type="entry name" value="CULLIN_2"/>
    <property type="match status" value="1"/>
</dbReference>
<dbReference type="FunFam" id="1.20.1310.10:FF:000017">
    <property type="entry name" value="Cullin 5"/>
    <property type="match status" value="1"/>
</dbReference>
<evidence type="ECO:0000256" key="7">
    <source>
        <dbReference type="ARBA" id="ARBA00022843"/>
    </source>
</evidence>
<name>A0A7R9IZ23_TIMCA</name>
<evidence type="ECO:0000313" key="13">
    <source>
        <dbReference type="EMBL" id="CAD7569439.1"/>
    </source>
</evidence>
<dbReference type="EMBL" id="OE179666">
    <property type="protein sequence ID" value="CAD7569439.1"/>
    <property type="molecule type" value="Genomic_DNA"/>
</dbReference>
<gene>
    <name evidence="13" type="ORF">TCMB3V08_LOCUS2178</name>
</gene>
<organism evidence="13">
    <name type="scientific">Timema californicum</name>
    <name type="common">California timema</name>
    <name type="synonym">Walking stick</name>
    <dbReference type="NCBI Taxonomy" id="61474"/>
    <lineage>
        <taxon>Eukaryota</taxon>
        <taxon>Metazoa</taxon>
        <taxon>Ecdysozoa</taxon>
        <taxon>Arthropoda</taxon>
        <taxon>Hexapoda</taxon>
        <taxon>Insecta</taxon>
        <taxon>Pterygota</taxon>
        <taxon>Neoptera</taxon>
        <taxon>Polyneoptera</taxon>
        <taxon>Phasmatodea</taxon>
        <taxon>Timematodea</taxon>
        <taxon>Timematoidea</taxon>
        <taxon>Timematidae</taxon>
        <taxon>Timema</taxon>
    </lineage>
</organism>
<comment type="pathway">
    <text evidence="2">Protein modification; protein ubiquitination.</text>
</comment>
<dbReference type="Gene3D" id="3.30.230.130">
    <property type="entry name" value="Cullin, Chain C, Domain 2"/>
    <property type="match status" value="1"/>
</dbReference>
<evidence type="ECO:0000256" key="8">
    <source>
        <dbReference type="ARBA" id="ARBA00023242"/>
    </source>
</evidence>
<keyword evidence="7" id="KW-0832">Ubl conjugation</keyword>
<dbReference type="PANTHER" id="PTHR11932">
    <property type="entry name" value="CULLIN"/>
    <property type="match status" value="1"/>
</dbReference>
<dbReference type="AlphaFoldDB" id="A0A7R9IZ23"/>
<dbReference type="GO" id="GO:0005634">
    <property type="term" value="C:nucleus"/>
    <property type="evidence" value="ECO:0007669"/>
    <property type="project" value="UniProtKB-SubCell"/>
</dbReference>
<proteinExistence type="inferred from homology"/>
<evidence type="ECO:0000256" key="3">
    <source>
        <dbReference type="ARBA" id="ARBA00006019"/>
    </source>
</evidence>